<evidence type="ECO:0000256" key="2">
    <source>
        <dbReference type="SAM" id="Phobius"/>
    </source>
</evidence>
<feature type="region of interest" description="Disordered" evidence="1">
    <location>
        <begin position="517"/>
        <end position="558"/>
    </location>
</feature>
<evidence type="ECO:0000313" key="5">
    <source>
        <dbReference type="Proteomes" id="UP001596091"/>
    </source>
</evidence>
<evidence type="ECO:0000256" key="1">
    <source>
        <dbReference type="SAM" id="MobiDB-lite"/>
    </source>
</evidence>
<dbReference type="EMBL" id="JBHSPH010000001">
    <property type="protein sequence ID" value="MFC5861288.1"/>
    <property type="molecule type" value="Genomic_DNA"/>
</dbReference>
<sequence length="558" mass="59803">MATIPPSGNPPSGGAPPPGGYPPGRPPYGGPQYGAPYGASPKDYWRFQKEQSRAAWRAQRSVWRAQRDVLRAQNRSMRVPSIAGPIVLIMIGVIALLLMTGRLNADQFWTWYGHWWPLMLIGIGIVALAEWAIDLRRDNPPYRRFGSYGGIIVFLVFIGIASAGWHHFWGPIRAQFGDNDDDFFSLGEPQHQMDQSVIDTKVPANAQITVQVPRGDVSITAADGDNVSVKAHQIAFASTDEGAKRIFDAQQAHVTVSGNAVVVKVDGNPSGRTNLIISIPKSASINVTADHGGVTAAGLGGDIDAEVQHGDMEATAIHGHVHAHMANHADFAAHDISGDVTVEGNGSDLTISDIHGKVNLQGEYSGDIHLERIDQDILFHSSRTDMGFARLPGDMSMTLDSLHITQVAGPIHIETHSKDIEMSQVYGDTNIEDRDGRVELDMAGAYQVEVKNNKGDVEVSLPPGVNQTVDMRTHNGDIVSDFPLQITGDENKTMTGNVGNGGPRLVLSTEHADLGLHKGDVAGPLPAVAPRVPGAPPSPKVPHLKASKSEATPTPVSQ</sequence>
<organism evidence="4 5">
    <name type="scientific">Acidicapsa dinghuensis</name>
    <dbReference type="NCBI Taxonomy" id="2218256"/>
    <lineage>
        <taxon>Bacteria</taxon>
        <taxon>Pseudomonadati</taxon>
        <taxon>Acidobacteriota</taxon>
        <taxon>Terriglobia</taxon>
        <taxon>Terriglobales</taxon>
        <taxon>Acidobacteriaceae</taxon>
        <taxon>Acidicapsa</taxon>
    </lineage>
</organism>
<feature type="transmembrane region" description="Helical" evidence="2">
    <location>
        <begin position="82"/>
        <end position="103"/>
    </location>
</feature>
<dbReference type="PANTHER" id="PTHR34094">
    <property type="match status" value="1"/>
</dbReference>
<evidence type="ECO:0000259" key="3">
    <source>
        <dbReference type="Pfam" id="PF13349"/>
    </source>
</evidence>
<feature type="transmembrane region" description="Helical" evidence="2">
    <location>
        <begin position="145"/>
        <end position="165"/>
    </location>
</feature>
<evidence type="ECO:0000313" key="4">
    <source>
        <dbReference type="EMBL" id="MFC5861288.1"/>
    </source>
</evidence>
<reference evidence="5" key="1">
    <citation type="journal article" date="2019" name="Int. J. Syst. Evol. Microbiol.">
        <title>The Global Catalogue of Microorganisms (GCM) 10K type strain sequencing project: providing services to taxonomists for standard genome sequencing and annotation.</title>
        <authorList>
            <consortium name="The Broad Institute Genomics Platform"/>
            <consortium name="The Broad Institute Genome Sequencing Center for Infectious Disease"/>
            <person name="Wu L."/>
            <person name="Ma J."/>
        </authorList>
    </citation>
    <scope>NUCLEOTIDE SEQUENCE [LARGE SCALE GENOMIC DNA]</scope>
    <source>
        <strain evidence="5">JCM 4087</strain>
    </source>
</reference>
<keyword evidence="5" id="KW-1185">Reference proteome</keyword>
<name>A0ABW1EB72_9BACT</name>
<dbReference type="InterPro" id="IPR025164">
    <property type="entry name" value="Toastrack_DUF4097"/>
</dbReference>
<dbReference type="RefSeq" id="WP_263334009.1">
    <property type="nucleotide sequence ID" value="NZ_JAGSYH010000002.1"/>
</dbReference>
<feature type="transmembrane region" description="Helical" evidence="2">
    <location>
        <begin position="115"/>
        <end position="133"/>
    </location>
</feature>
<feature type="compositionally biased region" description="Polar residues" evidence="1">
    <location>
        <begin position="549"/>
        <end position="558"/>
    </location>
</feature>
<comment type="caution">
    <text evidence="4">The sequence shown here is derived from an EMBL/GenBank/DDBJ whole genome shotgun (WGS) entry which is preliminary data.</text>
</comment>
<keyword evidence="2" id="KW-0812">Transmembrane</keyword>
<protein>
    <submittedName>
        <fullName evidence="4">DUF4097 family beta strand repeat-containing protein</fullName>
    </submittedName>
</protein>
<dbReference type="Pfam" id="PF13349">
    <property type="entry name" value="DUF4097"/>
    <property type="match status" value="1"/>
</dbReference>
<feature type="compositionally biased region" description="Low complexity" evidence="1">
    <location>
        <begin position="521"/>
        <end position="532"/>
    </location>
</feature>
<dbReference type="Proteomes" id="UP001596091">
    <property type="component" value="Unassembled WGS sequence"/>
</dbReference>
<keyword evidence="2" id="KW-1133">Transmembrane helix</keyword>
<dbReference type="PANTHER" id="PTHR34094:SF1">
    <property type="entry name" value="PROTEIN FAM185A"/>
    <property type="match status" value="1"/>
</dbReference>
<feature type="domain" description="DUF4097" evidence="3">
    <location>
        <begin position="207"/>
        <end position="514"/>
    </location>
</feature>
<gene>
    <name evidence="4" type="ORF">ACFPT7_03190</name>
</gene>
<keyword evidence="2" id="KW-0472">Membrane</keyword>
<accession>A0ABW1EB72</accession>
<feature type="compositionally biased region" description="Pro residues" evidence="1">
    <location>
        <begin position="7"/>
        <end position="29"/>
    </location>
</feature>
<feature type="region of interest" description="Disordered" evidence="1">
    <location>
        <begin position="1"/>
        <end position="35"/>
    </location>
</feature>
<proteinExistence type="predicted"/>